<dbReference type="OrthoDB" id="1747797at2759"/>
<protein>
    <recommendedName>
        <fullName evidence="2">Disease resistance protein At4g27190-like leucine-rich repeats domain-containing protein</fullName>
    </recommendedName>
</protein>
<evidence type="ECO:0000313" key="3">
    <source>
        <dbReference type="EMBL" id="KAB1202365.1"/>
    </source>
</evidence>
<evidence type="ECO:0000259" key="2">
    <source>
        <dbReference type="Pfam" id="PF23247"/>
    </source>
</evidence>
<name>A0A6A1UPN9_9ROSI</name>
<keyword evidence="4" id="KW-1185">Reference proteome</keyword>
<organism evidence="3 4">
    <name type="scientific">Morella rubra</name>
    <name type="common">Chinese bayberry</name>
    <dbReference type="NCBI Taxonomy" id="262757"/>
    <lineage>
        <taxon>Eukaryota</taxon>
        <taxon>Viridiplantae</taxon>
        <taxon>Streptophyta</taxon>
        <taxon>Embryophyta</taxon>
        <taxon>Tracheophyta</taxon>
        <taxon>Spermatophyta</taxon>
        <taxon>Magnoliopsida</taxon>
        <taxon>eudicotyledons</taxon>
        <taxon>Gunneridae</taxon>
        <taxon>Pentapetalae</taxon>
        <taxon>rosids</taxon>
        <taxon>fabids</taxon>
        <taxon>Fagales</taxon>
        <taxon>Myricaceae</taxon>
        <taxon>Morella</taxon>
    </lineage>
</organism>
<dbReference type="Gene3D" id="3.80.10.10">
    <property type="entry name" value="Ribonuclease Inhibitor"/>
    <property type="match status" value="1"/>
</dbReference>
<keyword evidence="1" id="KW-0611">Plant defense</keyword>
<comment type="caution">
    <text evidence="3">The sequence shown here is derived from an EMBL/GenBank/DDBJ whole genome shotgun (WGS) entry which is preliminary data.</text>
</comment>
<reference evidence="3 4" key="1">
    <citation type="journal article" date="2019" name="Plant Biotechnol. J.">
        <title>The red bayberry genome and genetic basis of sex determination.</title>
        <authorList>
            <person name="Jia H.M."/>
            <person name="Jia H.J."/>
            <person name="Cai Q.L."/>
            <person name="Wang Y."/>
            <person name="Zhao H.B."/>
            <person name="Yang W.F."/>
            <person name="Wang G.Y."/>
            <person name="Li Y.H."/>
            <person name="Zhan D.L."/>
            <person name="Shen Y.T."/>
            <person name="Niu Q.F."/>
            <person name="Chang L."/>
            <person name="Qiu J."/>
            <person name="Zhao L."/>
            <person name="Xie H.B."/>
            <person name="Fu W.Y."/>
            <person name="Jin J."/>
            <person name="Li X.W."/>
            <person name="Jiao Y."/>
            <person name="Zhou C.C."/>
            <person name="Tu T."/>
            <person name="Chai C.Y."/>
            <person name="Gao J.L."/>
            <person name="Fan L.J."/>
            <person name="van de Weg E."/>
            <person name="Wang J.Y."/>
            <person name="Gao Z.S."/>
        </authorList>
    </citation>
    <scope>NUCLEOTIDE SEQUENCE [LARGE SCALE GENOMIC DNA]</scope>
    <source>
        <tissue evidence="3">Leaves</tissue>
    </source>
</reference>
<accession>A0A6A1UPN9</accession>
<evidence type="ECO:0000313" key="4">
    <source>
        <dbReference type="Proteomes" id="UP000516437"/>
    </source>
</evidence>
<dbReference type="PANTHER" id="PTHR33463">
    <property type="entry name" value="NB-ARC DOMAIN-CONTAINING PROTEIN-RELATED"/>
    <property type="match status" value="1"/>
</dbReference>
<sequence length="236" mass="26232">MGAVTATQLKTLKLTGLPKLKHIWEKDPEGTFNFQNLQTVTLVGCESLQSVFPASVSGKLKQLEFLGLDNCGVEVVIEKEGAQVAETLQFPKLTVLVLASLPKLKCFSPGMCPSEWPSLKKLKVYGCGQIEMFALTFQERQLEASVPLFVVDEEVEVKQNEVITFSNLAYLKLDCLAVLENFCSRSYSFNFPALEEVTMRQCPEMKIFCPGVLSTPKLKKVQATEEDQEGIGLRLT</sequence>
<dbReference type="InterPro" id="IPR032675">
    <property type="entry name" value="LRR_dom_sf"/>
</dbReference>
<dbReference type="AlphaFoldDB" id="A0A6A1UPN9"/>
<dbReference type="InterPro" id="IPR050905">
    <property type="entry name" value="Plant_NBS-LRR"/>
</dbReference>
<dbReference type="InterPro" id="IPR057135">
    <property type="entry name" value="At4g27190-like_LRR"/>
</dbReference>
<dbReference type="Proteomes" id="UP000516437">
    <property type="component" value="Chromosome 8"/>
</dbReference>
<feature type="domain" description="Disease resistance protein At4g27190-like leucine-rich repeats" evidence="2">
    <location>
        <begin position="5"/>
        <end position="72"/>
    </location>
</feature>
<gene>
    <name evidence="3" type="ORF">CJ030_MR8G007349</name>
</gene>
<proteinExistence type="predicted"/>
<dbReference type="Pfam" id="PF23247">
    <property type="entry name" value="LRR_RPS2"/>
    <property type="match status" value="1"/>
</dbReference>
<dbReference type="EMBL" id="RXIC02000026">
    <property type="protein sequence ID" value="KAB1202365.1"/>
    <property type="molecule type" value="Genomic_DNA"/>
</dbReference>
<dbReference type="PANTHER" id="PTHR33463:SF145">
    <property type="entry name" value="NB-ARC DOMAIN-CONTAINING PROTEIN"/>
    <property type="match status" value="1"/>
</dbReference>
<dbReference type="SUPFAM" id="SSF52047">
    <property type="entry name" value="RNI-like"/>
    <property type="match status" value="1"/>
</dbReference>
<evidence type="ECO:0000256" key="1">
    <source>
        <dbReference type="ARBA" id="ARBA00022821"/>
    </source>
</evidence>